<sequence length="116" mass="13413">MISDVKQFEQNIDRLRTTGWYALGVPVQDLATNKRLKALSHLRTSVRVQGRGRVKRTEGRVNESASLVAERDVIHTPWIYLHSNPKRPKSVKKRTRTLYLPYATTTPRRAEFIDKA</sequence>
<accession>A0A0A9XIR9</accession>
<protein>
    <submittedName>
        <fullName evidence="1">UDP-N-acetylglucosamine 1-carboxyvinyltransferase</fullName>
    </submittedName>
</protein>
<proteinExistence type="predicted"/>
<dbReference type="GO" id="GO:0016740">
    <property type="term" value="F:transferase activity"/>
    <property type="evidence" value="ECO:0007669"/>
    <property type="project" value="UniProtKB-KW"/>
</dbReference>
<organism evidence="1">
    <name type="scientific">Lygus hesperus</name>
    <name type="common">Western plant bug</name>
    <dbReference type="NCBI Taxonomy" id="30085"/>
    <lineage>
        <taxon>Eukaryota</taxon>
        <taxon>Metazoa</taxon>
        <taxon>Ecdysozoa</taxon>
        <taxon>Arthropoda</taxon>
        <taxon>Hexapoda</taxon>
        <taxon>Insecta</taxon>
        <taxon>Pterygota</taxon>
        <taxon>Neoptera</taxon>
        <taxon>Paraneoptera</taxon>
        <taxon>Hemiptera</taxon>
        <taxon>Heteroptera</taxon>
        <taxon>Panheteroptera</taxon>
        <taxon>Cimicomorpha</taxon>
        <taxon>Miridae</taxon>
        <taxon>Mirini</taxon>
        <taxon>Lygus</taxon>
    </lineage>
</organism>
<reference evidence="1" key="2">
    <citation type="submission" date="2014-07" db="EMBL/GenBank/DDBJ databases">
        <authorList>
            <person name="Hull J."/>
        </authorList>
    </citation>
    <scope>NUCLEOTIDE SEQUENCE</scope>
</reference>
<keyword evidence="1" id="KW-0808">Transferase</keyword>
<name>A0A0A9XIR9_LYGHE</name>
<evidence type="ECO:0000313" key="1">
    <source>
        <dbReference type="EMBL" id="JAG17000.1"/>
    </source>
</evidence>
<feature type="non-terminal residue" evidence="1">
    <location>
        <position position="116"/>
    </location>
</feature>
<reference evidence="1" key="1">
    <citation type="journal article" date="2014" name="PLoS ONE">
        <title>Transcriptome-Based Identification of ABC Transporters in the Western Tarnished Plant Bug Lygus hesperus.</title>
        <authorList>
            <person name="Hull J.J."/>
            <person name="Chaney K."/>
            <person name="Geib S.M."/>
            <person name="Fabrick J.A."/>
            <person name="Brent C.S."/>
            <person name="Walsh D."/>
            <person name="Lavine L.C."/>
        </authorList>
    </citation>
    <scope>NUCLEOTIDE SEQUENCE</scope>
</reference>
<dbReference type="EMBL" id="GBHO01026604">
    <property type="protein sequence ID" value="JAG17000.1"/>
    <property type="molecule type" value="Transcribed_RNA"/>
</dbReference>
<gene>
    <name evidence="1" type="primary">murA_0</name>
    <name evidence="1" type="ORF">CM83_77682</name>
</gene>
<dbReference type="AlphaFoldDB" id="A0A0A9XIR9"/>